<keyword evidence="5" id="KW-1185">Reference proteome</keyword>
<organism evidence="4 5">
    <name type="scientific">Pelotomaculum isophthalicicum JI</name>
    <dbReference type="NCBI Taxonomy" id="947010"/>
    <lineage>
        <taxon>Bacteria</taxon>
        <taxon>Bacillati</taxon>
        <taxon>Bacillota</taxon>
        <taxon>Clostridia</taxon>
        <taxon>Eubacteriales</taxon>
        <taxon>Desulfotomaculaceae</taxon>
        <taxon>Pelotomaculum</taxon>
    </lineage>
</organism>
<dbReference type="GO" id="GO:0031412">
    <property type="term" value="P:gas vesicle organization"/>
    <property type="evidence" value="ECO:0007669"/>
    <property type="project" value="InterPro"/>
</dbReference>
<evidence type="ECO:0000256" key="2">
    <source>
        <dbReference type="ARBA" id="ARBA00035108"/>
    </source>
</evidence>
<accession>A0A9X4H5G8</accession>
<dbReference type="AlphaFoldDB" id="A0A9X4H5G8"/>
<comment type="caution">
    <text evidence="4">The sequence shown here is derived from an EMBL/GenBank/DDBJ whole genome shotgun (WGS) entry which is preliminary data.</text>
</comment>
<dbReference type="RefSeq" id="WP_277442836.1">
    <property type="nucleotide sequence ID" value="NZ_JAKOAV010000005.1"/>
</dbReference>
<dbReference type="InterPro" id="IPR009430">
    <property type="entry name" value="GvpL/GvpF"/>
</dbReference>
<reference evidence="4" key="1">
    <citation type="submission" date="2022-02" db="EMBL/GenBank/DDBJ databases">
        <authorList>
            <person name="Leng L."/>
        </authorList>
    </citation>
    <scope>NUCLEOTIDE SEQUENCE</scope>
    <source>
        <strain evidence="4">JI</strain>
    </source>
</reference>
<evidence type="ECO:0000313" key="4">
    <source>
        <dbReference type="EMBL" id="MDF9407604.1"/>
    </source>
</evidence>
<dbReference type="PANTHER" id="PTHR36852">
    <property type="entry name" value="PROTEIN GVPL 2"/>
    <property type="match status" value="1"/>
</dbReference>
<evidence type="ECO:0000256" key="1">
    <source>
        <dbReference type="ARBA" id="ARBA00022987"/>
    </source>
</evidence>
<sequence length="251" mass="28969">MAKKKEGKYLYGIIETRDKRSFGNIGIGGREDIVYTINYRDLAVVASNTPVIIYDPVKENAFAHQRVISDVMEEFDIVPMSFGIISESTEEIINLMKKNYVKFKREIAKIRGKVELGLKIYWKKDSFVKEIQEVNSSISDVKEKLTRENPDAAYYGRIDLGKMVEAAAGEKRNYYHGQIFEPLEKMAVSARKNDIVTPRMVLNASFLVAKEKEPEFDLAVEEIYQQYQDNLDIKYTGPWPPYNFINLKINL</sequence>
<evidence type="ECO:0000313" key="5">
    <source>
        <dbReference type="Proteomes" id="UP001154312"/>
    </source>
</evidence>
<name>A0A9X4H5G8_9FIRM</name>
<dbReference type="PANTHER" id="PTHR36852:SF1">
    <property type="entry name" value="PROTEIN GVPL 2"/>
    <property type="match status" value="1"/>
</dbReference>
<keyword evidence="1" id="KW-0304">Gas vesicle</keyword>
<gene>
    <name evidence="4" type="ORF">L7E55_04400</name>
</gene>
<comment type="subcellular location">
    <subcellularLocation>
        <location evidence="2">Gas vesicle</location>
    </subcellularLocation>
</comment>
<dbReference type="Pfam" id="PF06386">
    <property type="entry name" value="GvpL_GvpF"/>
    <property type="match status" value="1"/>
</dbReference>
<protein>
    <submittedName>
        <fullName evidence="4">GvpL/GvpF family gas vesicle protein</fullName>
    </submittedName>
</protein>
<dbReference type="Proteomes" id="UP001154312">
    <property type="component" value="Unassembled WGS sequence"/>
</dbReference>
<proteinExistence type="inferred from homology"/>
<evidence type="ECO:0000256" key="3">
    <source>
        <dbReference type="ARBA" id="ARBA00035643"/>
    </source>
</evidence>
<comment type="similarity">
    <text evidence="3">Belongs to the gas vesicle GvpF/GvpL family.</text>
</comment>
<dbReference type="GO" id="GO:0031411">
    <property type="term" value="C:gas vesicle"/>
    <property type="evidence" value="ECO:0007669"/>
    <property type="project" value="UniProtKB-SubCell"/>
</dbReference>
<dbReference type="EMBL" id="JAKOAV010000005">
    <property type="protein sequence ID" value="MDF9407604.1"/>
    <property type="molecule type" value="Genomic_DNA"/>
</dbReference>